<dbReference type="HOGENOM" id="CLU_2021700_0_0_5"/>
<dbReference type="RefSeq" id="WP_012040258.1">
    <property type="nucleotide sequence ID" value="NC_009484.1"/>
</dbReference>
<gene>
    <name evidence="2" type="ordered locus">Acry_2720</name>
</gene>
<keyword evidence="1" id="KW-0812">Transmembrane</keyword>
<evidence type="ECO:0000313" key="2">
    <source>
        <dbReference type="EMBL" id="ABQ31911.1"/>
    </source>
</evidence>
<keyword evidence="1" id="KW-0472">Membrane</keyword>
<name>A5G229_ACICJ</name>
<dbReference type="AlphaFoldDB" id="A5G229"/>
<proteinExistence type="predicted"/>
<dbReference type="KEGG" id="acr:Acry_2720"/>
<sequence length="122" mass="12080">MQDTPIRPRPAREAGAQNLRGLKALVIGLGILVVLGTALVIGVVVKRIVAPEHAAAPPPAVAPRTAAPPFATELPGGAGSAIAGVAAAGGMVAIWLHDGQGGAVVFVDPRTGRIAGTAAPRH</sequence>
<accession>A5G229</accession>
<evidence type="ECO:0000256" key="1">
    <source>
        <dbReference type="SAM" id="Phobius"/>
    </source>
</evidence>
<dbReference type="EMBL" id="CP000697">
    <property type="protein sequence ID" value="ABQ31911.1"/>
    <property type="molecule type" value="Genomic_DNA"/>
</dbReference>
<feature type="transmembrane region" description="Helical" evidence="1">
    <location>
        <begin position="21"/>
        <end position="45"/>
    </location>
</feature>
<evidence type="ECO:0000313" key="3">
    <source>
        <dbReference type="Proteomes" id="UP000000245"/>
    </source>
</evidence>
<keyword evidence="1" id="KW-1133">Transmembrane helix</keyword>
<organism evidence="2 3">
    <name type="scientific">Acidiphilium cryptum (strain JF-5)</name>
    <dbReference type="NCBI Taxonomy" id="349163"/>
    <lineage>
        <taxon>Bacteria</taxon>
        <taxon>Pseudomonadati</taxon>
        <taxon>Pseudomonadota</taxon>
        <taxon>Alphaproteobacteria</taxon>
        <taxon>Acetobacterales</taxon>
        <taxon>Acidocellaceae</taxon>
        <taxon>Acidiphilium</taxon>
    </lineage>
</organism>
<protein>
    <submittedName>
        <fullName evidence="2">Uncharacterized protein</fullName>
    </submittedName>
</protein>
<keyword evidence="3" id="KW-1185">Reference proteome</keyword>
<dbReference type="Proteomes" id="UP000000245">
    <property type="component" value="Chromosome"/>
</dbReference>
<reference evidence="2 3" key="1">
    <citation type="submission" date="2007-05" db="EMBL/GenBank/DDBJ databases">
        <title>Complete sequence of chromosome of Acidiphilium cryptum JF-5.</title>
        <authorList>
            <consortium name="US DOE Joint Genome Institute"/>
            <person name="Copeland A."/>
            <person name="Lucas S."/>
            <person name="Lapidus A."/>
            <person name="Barry K."/>
            <person name="Detter J.C."/>
            <person name="Glavina del Rio T."/>
            <person name="Hammon N."/>
            <person name="Israni S."/>
            <person name="Dalin E."/>
            <person name="Tice H."/>
            <person name="Pitluck S."/>
            <person name="Sims D."/>
            <person name="Brettin T."/>
            <person name="Bruce D."/>
            <person name="Han C."/>
            <person name="Schmutz J."/>
            <person name="Larimer F."/>
            <person name="Land M."/>
            <person name="Hauser L."/>
            <person name="Kyrpides N."/>
            <person name="Kim E."/>
            <person name="Magnuson T."/>
            <person name="Richardson P."/>
        </authorList>
    </citation>
    <scope>NUCLEOTIDE SEQUENCE [LARGE SCALE GENOMIC DNA]</scope>
    <source>
        <strain evidence="2 3">JF-5</strain>
    </source>
</reference>